<sequence>MATPEPPGSSIGLLRALPEGWELLGRCRIGAAGPASYPTGCYALAHPATGVALVDVAPDATPNAESRLRRALSAANFWPAFPGYLPVWHGRIELAAWRALPGIMAEGFSELPPLTVPGRAAWIAAARAALATDGGWDVPGTAAQAEPAFEEDGGEEPLPPPRLQRRGPMLALGFLATFALGLAAGAALFSESRPVTVAAAPAAVPSMVSAAPVAATLAEPPAPVQAVARPEPVPMPVPVVALAPAAVPLPASPMPPEPEAAPPAQADPVVPEPAATLPPPANDPVETVAVSLPLPPVAPKAPPKAAAPAPRFDRACTQALYRFQQGERLTPQEAAFVRDGCSTRR</sequence>
<keyword evidence="2" id="KW-0812">Transmembrane</keyword>
<name>A0ABS1CRQ3_9PROT</name>
<dbReference type="Proteomes" id="UP000697995">
    <property type="component" value="Unassembled WGS sequence"/>
</dbReference>
<evidence type="ECO:0000256" key="1">
    <source>
        <dbReference type="SAM" id="MobiDB-lite"/>
    </source>
</evidence>
<evidence type="ECO:0000313" key="3">
    <source>
        <dbReference type="EMBL" id="MBK1657135.1"/>
    </source>
</evidence>
<organism evidence="3 4">
    <name type="scientific">Paracraurococcus ruber</name>
    <dbReference type="NCBI Taxonomy" id="77675"/>
    <lineage>
        <taxon>Bacteria</taxon>
        <taxon>Pseudomonadati</taxon>
        <taxon>Pseudomonadota</taxon>
        <taxon>Alphaproteobacteria</taxon>
        <taxon>Acetobacterales</taxon>
        <taxon>Roseomonadaceae</taxon>
        <taxon>Paracraurococcus</taxon>
    </lineage>
</organism>
<evidence type="ECO:0000256" key="2">
    <source>
        <dbReference type="SAM" id="Phobius"/>
    </source>
</evidence>
<feature type="region of interest" description="Disordered" evidence="1">
    <location>
        <begin position="253"/>
        <end position="287"/>
    </location>
</feature>
<accession>A0ABS1CRQ3</accession>
<keyword evidence="2" id="KW-1133">Transmembrane helix</keyword>
<proteinExistence type="predicted"/>
<feature type="transmembrane region" description="Helical" evidence="2">
    <location>
        <begin position="169"/>
        <end position="189"/>
    </location>
</feature>
<reference evidence="3 4" key="1">
    <citation type="journal article" date="2020" name="Microorganisms">
        <title>Osmotic Adaptation and Compatible Solute Biosynthesis of Phototrophic Bacteria as Revealed from Genome Analyses.</title>
        <authorList>
            <person name="Imhoff J.F."/>
            <person name="Rahn T."/>
            <person name="Kunzel S."/>
            <person name="Keller A."/>
            <person name="Neulinger S.C."/>
        </authorList>
    </citation>
    <scope>NUCLEOTIDE SEQUENCE [LARGE SCALE GENOMIC DNA]</scope>
    <source>
        <strain evidence="3 4">DSM 15382</strain>
    </source>
</reference>
<comment type="caution">
    <text evidence="3">The sequence shown here is derived from an EMBL/GenBank/DDBJ whole genome shotgun (WGS) entry which is preliminary data.</text>
</comment>
<keyword evidence="2" id="KW-0472">Membrane</keyword>
<dbReference type="EMBL" id="NRSG01000010">
    <property type="protein sequence ID" value="MBK1657135.1"/>
    <property type="molecule type" value="Genomic_DNA"/>
</dbReference>
<protein>
    <submittedName>
        <fullName evidence="3">Uncharacterized protein</fullName>
    </submittedName>
</protein>
<evidence type="ECO:0000313" key="4">
    <source>
        <dbReference type="Proteomes" id="UP000697995"/>
    </source>
</evidence>
<keyword evidence="4" id="KW-1185">Reference proteome</keyword>
<feature type="compositionally biased region" description="Low complexity" evidence="1">
    <location>
        <begin position="262"/>
        <end position="275"/>
    </location>
</feature>
<dbReference type="RefSeq" id="WP_133219467.1">
    <property type="nucleotide sequence ID" value="NZ_NRSG01000010.1"/>
</dbReference>
<gene>
    <name evidence="3" type="ORF">CKO45_02685</name>
</gene>